<dbReference type="PANTHER" id="PTHR43080:SF2">
    <property type="entry name" value="CBS DOMAIN-CONTAINING PROTEIN"/>
    <property type="match status" value="1"/>
</dbReference>
<accession>I4D7K4</accession>
<dbReference type="Gene3D" id="3.10.580.10">
    <property type="entry name" value="CBS-domain"/>
    <property type="match status" value="1"/>
</dbReference>
<evidence type="ECO:0000313" key="4">
    <source>
        <dbReference type="EMBL" id="AFM41778.1"/>
    </source>
</evidence>
<organism evidence="4 5">
    <name type="scientific">Desulfosporosinus acidiphilus (strain DSM 22704 / JCM 16185 / SJ4)</name>
    <dbReference type="NCBI Taxonomy" id="646529"/>
    <lineage>
        <taxon>Bacteria</taxon>
        <taxon>Bacillati</taxon>
        <taxon>Bacillota</taxon>
        <taxon>Clostridia</taxon>
        <taxon>Eubacteriales</taxon>
        <taxon>Desulfitobacteriaceae</taxon>
        <taxon>Desulfosporosinus</taxon>
    </lineage>
</organism>
<protein>
    <submittedName>
        <fullName evidence="4">CBS domain-containing protein</fullName>
    </submittedName>
</protein>
<reference evidence="4 5" key="1">
    <citation type="journal article" date="2012" name="J. Bacteriol.">
        <title>Complete genome sequences of Desulfosporosinus orientis DSM765T, Desulfosporosinus youngiae DSM17734T, Desulfosporosinus meridiei DSM13257T, and Desulfosporosinus acidiphilus DSM22704T.</title>
        <authorList>
            <person name="Pester M."/>
            <person name="Brambilla E."/>
            <person name="Alazard D."/>
            <person name="Rattei T."/>
            <person name="Weinmaier T."/>
            <person name="Han J."/>
            <person name="Lucas S."/>
            <person name="Lapidus A."/>
            <person name="Cheng J.F."/>
            <person name="Goodwin L."/>
            <person name="Pitluck S."/>
            <person name="Peters L."/>
            <person name="Ovchinnikova G."/>
            <person name="Teshima H."/>
            <person name="Detter J.C."/>
            <person name="Han C.S."/>
            <person name="Tapia R."/>
            <person name="Land M.L."/>
            <person name="Hauser L."/>
            <person name="Kyrpides N.C."/>
            <person name="Ivanova N.N."/>
            <person name="Pagani I."/>
            <person name="Huntmann M."/>
            <person name="Wei C.L."/>
            <person name="Davenport K.W."/>
            <person name="Daligault H."/>
            <person name="Chain P.S."/>
            <person name="Chen A."/>
            <person name="Mavromatis K."/>
            <person name="Markowitz V."/>
            <person name="Szeto E."/>
            <person name="Mikhailova N."/>
            <person name="Pati A."/>
            <person name="Wagner M."/>
            <person name="Woyke T."/>
            <person name="Ollivier B."/>
            <person name="Klenk H.P."/>
            <person name="Spring S."/>
            <person name="Loy A."/>
        </authorList>
    </citation>
    <scope>NUCLEOTIDE SEQUENCE [LARGE SCALE GENOMIC DNA]</scope>
    <source>
        <strain evidence="5">DSM 22704 / JCM 16185 / SJ4</strain>
    </source>
</reference>
<dbReference type="KEGG" id="dai:Desaci_2865"/>
<evidence type="ECO:0000259" key="3">
    <source>
        <dbReference type="PROSITE" id="PS51371"/>
    </source>
</evidence>
<dbReference type="HOGENOM" id="CLU_040681_9_0_9"/>
<keyword evidence="5" id="KW-1185">Reference proteome</keyword>
<name>I4D7K4_DESAJ</name>
<dbReference type="InterPro" id="IPR000644">
    <property type="entry name" value="CBS_dom"/>
</dbReference>
<dbReference type="PANTHER" id="PTHR43080">
    <property type="entry name" value="CBS DOMAIN-CONTAINING PROTEIN CBSX3, MITOCHONDRIAL"/>
    <property type="match status" value="1"/>
</dbReference>
<evidence type="ECO:0000256" key="2">
    <source>
        <dbReference type="PROSITE-ProRule" id="PRU00703"/>
    </source>
</evidence>
<dbReference type="STRING" id="646529.Desaci_2865"/>
<dbReference type="SMART" id="SM00116">
    <property type="entry name" value="CBS"/>
    <property type="match status" value="1"/>
</dbReference>
<dbReference type="InterPro" id="IPR051257">
    <property type="entry name" value="Diverse_CBS-Domain"/>
</dbReference>
<proteinExistence type="predicted"/>
<dbReference type="InterPro" id="IPR046342">
    <property type="entry name" value="CBS_dom_sf"/>
</dbReference>
<dbReference type="eggNOG" id="COG0517">
    <property type="taxonomic scope" value="Bacteria"/>
</dbReference>
<evidence type="ECO:0000256" key="1">
    <source>
        <dbReference type="ARBA" id="ARBA00023122"/>
    </source>
</evidence>
<dbReference type="Proteomes" id="UP000002892">
    <property type="component" value="Chromosome"/>
</dbReference>
<dbReference type="AlphaFoldDB" id="I4D7K4"/>
<gene>
    <name evidence="4" type="ordered locus">Desaci_2865</name>
</gene>
<keyword evidence="1 2" id="KW-0129">CBS domain</keyword>
<sequence>MFINAKNEPVGFVSDGDIMKNIGYQDPKIFFIDAFNSASWVDTEPFDEKIKNLMNRNVMEIATKRVITVDVNEDLDQVAKILGNKKIKKVPVVSEEKLVGIISRGDIVRFIVNNYIYQ</sequence>
<evidence type="ECO:0000313" key="5">
    <source>
        <dbReference type="Proteomes" id="UP000002892"/>
    </source>
</evidence>
<dbReference type="PROSITE" id="PS51371">
    <property type="entry name" value="CBS"/>
    <property type="match status" value="1"/>
</dbReference>
<dbReference type="EMBL" id="CP003639">
    <property type="protein sequence ID" value="AFM41778.1"/>
    <property type="molecule type" value="Genomic_DNA"/>
</dbReference>
<dbReference type="SUPFAM" id="SSF54631">
    <property type="entry name" value="CBS-domain pair"/>
    <property type="match status" value="1"/>
</dbReference>
<dbReference type="Pfam" id="PF00571">
    <property type="entry name" value="CBS"/>
    <property type="match status" value="1"/>
</dbReference>
<feature type="domain" description="CBS" evidence="3">
    <location>
        <begin position="62"/>
        <end position="118"/>
    </location>
</feature>